<dbReference type="InterPro" id="IPR023940">
    <property type="entry name" value="DHDPR_bac"/>
</dbReference>
<keyword evidence="2" id="KW-1185">Reference proteome</keyword>
<dbReference type="GO" id="GO:0008839">
    <property type="term" value="F:4-hydroxy-tetrahydrodipicolinate reductase"/>
    <property type="evidence" value="ECO:0007669"/>
    <property type="project" value="InterPro"/>
</dbReference>
<proteinExistence type="predicted"/>
<dbReference type="AlphaFoldDB" id="A0A8J5YSC7"/>
<evidence type="ECO:0000313" key="1">
    <source>
        <dbReference type="EMBL" id="KAG8483751.1"/>
    </source>
</evidence>
<sequence length="201" mass="22307">MHQTLILQINILEKSTIKLVIEYFVYFLKQYSPHGLLFLFLLQVNGCTRKIGKSIIQAVDSAGIHIIPVSFDNVELYGKVGVLFVMGTTAGDRDRLYKTVEESKVVAFLAAMEIMAEQFPGAFSGYNLQVMESHQAGKLDTSGTAKAIISCFQKLGGRGGGIQMILDPKQQMEMMGLGSSRRRKELFVAEKVQLFIVLLPV</sequence>
<gene>
    <name evidence="1" type="ORF">CXB51_023462</name>
</gene>
<reference evidence="1 2" key="1">
    <citation type="journal article" date="2021" name="bioRxiv">
        <title>The Gossypium anomalum genome as a resource for cotton improvement and evolutionary analysis of hybrid incompatibility.</title>
        <authorList>
            <person name="Grover C.E."/>
            <person name="Yuan D."/>
            <person name="Arick M.A."/>
            <person name="Miller E.R."/>
            <person name="Hu G."/>
            <person name="Peterson D.G."/>
            <person name="Wendel J.F."/>
            <person name="Udall J.A."/>
        </authorList>
    </citation>
    <scope>NUCLEOTIDE SEQUENCE [LARGE SCALE GENOMIC DNA]</scope>
    <source>
        <strain evidence="1">JFW-Udall</strain>
        <tissue evidence="1">Leaf</tissue>
    </source>
</reference>
<dbReference type="GO" id="GO:0019877">
    <property type="term" value="P:diaminopimelate biosynthetic process"/>
    <property type="evidence" value="ECO:0007669"/>
    <property type="project" value="TreeGrafter"/>
</dbReference>
<comment type="caution">
    <text evidence="1">The sequence shown here is derived from an EMBL/GenBank/DDBJ whole genome shotgun (WGS) entry which is preliminary data.</text>
</comment>
<dbReference type="GO" id="GO:0009570">
    <property type="term" value="C:chloroplast stroma"/>
    <property type="evidence" value="ECO:0007669"/>
    <property type="project" value="TreeGrafter"/>
</dbReference>
<protein>
    <submittedName>
        <fullName evidence="1">Uncharacterized protein</fullName>
    </submittedName>
</protein>
<dbReference type="PANTHER" id="PTHR20836">
    <property type="entry name" value="DIHYDRODIPICOLINATE REDUCTASE"/>
    <property type="match status" value="1"/>
</dbReference>
<accession>A0A8J5YSC7</accession>
<evidence type="ECO:0000313" key="2">
    <source>
        <dbReference type="Proteomes" id="UP000701853"/>
    </source>
</evidence>
<dbReference type="GO" id="GO:0009089">
    <property type="term" value="P:lysine biosynthetic process via diaminopimelate"/>
    <property type="evidence" value="ECO:0007669"/>
    <property type="project" value="InterPro"/>
</dbReference>
<dbReference type="EMBL" id="JAHUZN010000009">
    <property type="protein sequence ID" value="KAG8483751.1"/>
    <property type="molecule type" value="Genomic_DNA"/>
</dbReference>
<dbReference type="PANTHER" id="PTHR20836:SF0">
    <property type="entry name" value="4-HYDROXY-TETRAHYDRODIPICOLINATE REDUCTASE 1, CHLOROPLASTIC-RELATED"/>
    <property type="match status" value="1"/>
</dbReference>
<dbReference type="OrthoDB" id="10259487at2759"/>
<name>A0A8J5YSC7_9ROSI</name>
<dbReference type="Proteomes" id="UP000701853">
    <property type="component" value="Chromosome 9"/>
</dbReference>
<organism evidence="1 2">
    <name type="scientific">Gossypium anomalum</name>
    <dbReference type="NCBI Taxonomy" id="47600"/>
    <lineage>
        <taxon>Eukaryota</taxon>
        <taxon>Viridiplantae</taxon>
        <taxon>Streptophyta</taxon>
        <taxon>Embryophyta</taxon>
        <taxon>Tracheophyta</taxon>
        <taxon>Spermatophyta</taxon>
        <taxon>Magnoliopsida</taxon>
        <taxon>eudicotyledons</taxon>
        <taxon>Gunneridae</taxon>
        <taxon>Pentapetalae</taxon>
        <taxon>rosids</taxon>
        <taxon>malvids</taxon>
        <taxon>Malvales</taxon>
        <taxon>Malvaceae</taxon>
        <taxon>Malvoideae</taxon>
        <taxon>Gossypium</taxon>
    </lineage>
</organism>